<dbReference type="AlphaFoldDB" id="A0AAE3JJZ1"/>
<gene>
    <name evidence="2" type="ORF">K7J14_02020</name>
</gene>
<proteinExistence type="predicted"/>
<organism evidence="2 3">
    <name type="scientific">Teretinema zuelzerae</name>
    <dbReference type="NCBI Taxonomy" id="156"/>
    <lineage>
        <taxon>Bacteria</taxon>
        <taxon>Pseudomonadati</taxon>
        <taxon>Spirochaetota</taxon>
        <taxon>Spirochaetia</taxon>
        <taxon>Spirochaetales</taxon>
        <taxon>Treponemataceae</taxon>
        <taxon>Teretinema</taxon>
    </lineage>
</organism>
<feature type="chain" id="PRO_5042207472" description="Lipoprotein" evidence="1">
    <location>
        <begin position="30"/>
        <end position="236"/>
    </location>
</feature>
<name>A0AAE3JJZ1_9SPIR</name>
<evidence type="ECO:0000313" key="2">
    <source>
        <dbReference type="EMBL" id="MCD1653474.1"/>
    </source>
</evidence>
<evidence type="ECO:0000313" key="3">
    <source>
        <dbReference type="Proteomes" id="UP001198163"/>
    </source>
</evidence>
<dbReference type="Proteomes" id="UP001198163">
    <property type="component" value="Unassembled WGS sequence"/>
</dbReference>
<keyword evidence="1" id="KW-0732">Signal</keyword>
<feature type="signal peptide" evidence="1">
    <location>
        <begin position="1"/>
        <end position="29"/>
    </location>
</feature>
<comment type="caution">
    <text evidence="2">The sequence shown here is derived from an EMBL/GenBank/DDBJ whole genome shotgun (WGS) entry which is preliminary data.</text>
</comment>
<keyword evidence="3" id="KW-1185">Reference proteome</keyword>
<reference evidence="2" key="1">
    <citation type="submission" date="2021-08" db="EMBL/GenBank/DDBJ databases">
        <title>Comparative analyses of Brucepasteria parasyntrophica and Teretinema zuelzerae.</title>
        <authorList>
            <person name="Song Y."/>
            <person name="Brune A."/>
        </authorList>
    </citation>
    <scope>NUCLEOTIDE SEQUENCE</scope>
    <source>
        <strain evidence="2">DSM 1903</strain>
    </source>
</reference>
<dbReference type="PROSITE" id="PS51257">
    <property type="entry name" value="PROKAR_LIPOPROTEIN"/>
    <property type="match status" value="1"/>
</dbReference>
<evidence type="ECO:0008006" key="4">
    <source>
        <dbReference type="Google" id="ProtNLM"/>
    </source>
</evidence>
<sequence>MCKIRSTLLCVSGALLVALIGCASQPAQPEPAAAAESVSLAEFAASGQYQKPMAWKAGQYVELENLNKGKRESVSKTVLVGQEKGGWIIETVNIDKKGKKSVSQTLFLGMDEAIQNGKAGGVTIGWMKMTGDDGTVQTIEGEQLMFYNIFAKSTLDNLVADILTFTDGGTVSVPAGKFAGTNQVNASMKIMGMKVETESWYHPAVPVNGMVKSRSKDGKSESRLVSFGFDAKPEMK</sequence>
<evidence type="ECO:0000256" key="1">
    <source>
        <dbReference type="SAM" id="SignalP"/>
    </source>
</evidence>
<dbReference type="EMBL" id="JAINWA010000001">
    <property type="protein sequence ID" value="MCD1653474.1"/>
    <property type="molecule type" value="Genomic_DNA"/>
</dbReference>
<protein>
    <recommendedName>
        <fullName evidence="4">Lipoprotein</fullName>
    </recommendedName>
</protein>
<accession>A0AAE3JJZ1</accession>
<dbReference type="RefSeq" id="WP_230752495.1">
    <property type="nucleotide sequence ID" value="NZ_JAINWA010000001.1"/>
</dbReference>